<dbReference type="Proteomes" id="UP000741863">
    <property type="component" value="Unassembled WGS sequence"/>
</dbReference>
<evidence type="ECO:0000256" key="1">
    <source>
        <dbReference type="SAM" id="Phobius"/>
    </source>
</evidence>
<keyword evidence="3" id="KW-1185">Reference proteome</keyword>
<organism evidence="2 3">
    <name type="scientific">Geomicrobium sediminis</name>
    <dbReference type="NCBI Taxonomy" id="1347788"/>
    <lineage>
        <taxon>Bacteria</taxon>
        <taxon>Bacillati</taxon>
        <taxon>Bacillota</taxon>
        <taxon>Bacilli</taxon>
        <taxon>Bacillales</taxon>
        <taxon>Geomicrobium</taxon>
    </lineage>
</organism>
<evidence type="ECO:0000313" key="2">
    <source>
        <dbReference type="EMBL" id="MBM7631648.1"/>
    </source>
</evidence>
<feature type="transmembrane region" description="Helical" evidence="1">
    <location>
        <begin position="30"/>
        <end position="50"/>
    </location>
</feature>
<feature type="transmembrane region" description="Helical" evidence="1">
    <location>
        <begin position="82"/>
        <end position="101"/>
    </location>
</feature>
<protein>
    <submittedName>
        <fullName evidence="2">Phosphoglycerol transferase MdoB-like AlkP superfamily enzyme</fullName>
    </submittedName>
</protein>
<keyword evidence="1" id="KW-0812">Transmembrane</keyword>
<reference evidence="2 3" key="1">
    <citation type="submission" date="2021-01" db="EMBL/GenBank/DDBJ databases">
        <title>Genomic Encyclopedia of Type Strains, Phase IV (KMG-IV): sequencing the most valuable type-strain genomes for metagenomic binning, comparative biology and taxonomic classification.</title>
        <authorList>
            <person name="Goeker M."/>
        </authorList>
    </citation>
    <scope>NUCLEOTIDE SEQUENCE [LARGE SCALE GENOMIC DNA]</scope>
    <source>
        <strain evidence="2 3">DSM 25540</strain>
    </source>
</reference>
<sequence>METRDRLFFLVVYILAAITITLYYVPLASISLILISAHLIALSLVVYVLWFKKISNFWFYNSWAATGLVIILTLIIVDEYYLVIFVLFIIWLTTFGIDILFRKPLYERNND</sequence>
<comment type="caution">
    <text evidence="2">The sequence shown here is derived from an EMBL/GenBank/DDBJ whole genome shotgun (WGS) entry which is preliminary data.</text>
</comment>
<evidence type="ECO:0000313" key="3">
    <source>
        <dbReference type="Proteomes" id="UP000741863"/>
    </source>
</evidence>
<proteinExistence type="predicted"/>
<keyword evidence="1" id="KW-0472">Membrane</keyword>
<feature type="transmembrane region" description="Helical" evidence="1">
    <location>
        <begin position="57"/>
        <end position="76"/>
    </location>
</feature>
<name>A0ABS2P9X6_9BACL</name>
<dbReference type="RefSeq" id="WP_204695750.1">
    <property type="nucleotide sequence ID" value="NZ_JAFBEC010000002.1"/>
</dbReference>
<keyword evidence="1" id="KW-1133">Transmembrane helix</keyword>
<dbReference type="EMBL" id="JAFBEC010000002">
    <property type="protein sequence ID" value="MBM7631648.1"/>
    <property type="molecule type" value="Genomic_DNA"/>
</dbReference>
<accession>A0ABS2P9X6</accession>
<feature type="transmembrane region" description="Helical" evidence="1">
    <location>
        <begin position="7"/>
        <end position="24"/>
    </location>
</feature>
<gene>
    <name evidence="2" type="ORF">JOD17_000740</name>
</gene>